<dbReference type="GeneID" id="81395694"/>
<evidence type="ECO:0000259" key="2">
    <source>
        <dbReference type="Pfam" id="PF13508"/>
    </source>
</evidence>
<dbReference type="Pfam" id="PF13508">
    <property type="entry name" value="Acetyltransf_7"/>
    <property type="match status" value="1"/>
</dbReference>
<feature type="region of interest" description="Disordered" evidence="1">
    <location>
        <begin position="87"/>
        <end position="106"/>
    </location>
</feature>
<dbReference type="Proteomes" id="UP001141434">
    <property type="component" value="Unassembled WGS sequence"/>
</dbReference>
<feature type="domain" description="N-acetyltransferase" evidence="2">
    <location>
        <begin position="129"/>
        <end position="186"/>
    </location>
</feature>
<protein>
    <recommendedName>
        <fullName evidence="2">N-acetyltransferase domain-containing protein</fullName>
    </recommendedName>
</protein>
<evidence type="ECO:0000313" key="3">
    <source>
        <dbReference type="EMBL" id="KAJ5091127.1"/>
    </source>
</evidence>
<reference evidence="3" key="1">
    <citation type="submission" date="2022-11" db="EMBL/GenBank/DDBJ databases">
        <authorList>
            <person name="Petersen C."/>
        </authorList>
    </citation>
    <scope>NUCLEOTIDE SEQUENCE</scope>
    <source>
        <strain evidence="3">IBT 34128</strain>
    </source>
</reference>
<dbReference type="InterPro" id="IPR000182">
    <property type="entry name" value="GNAT_dom"/>
</dbReference>
<dbReference type="CDD" id="cd04301">
    <property type="entry name" value="NAT_SF"/>
    <property type="match status" value="1"/>
</dbReference>
<evidence type="ECO:0000256" key="1">
    <source>
        <dbReference type="SAM" id="MobiDB-lite"/>
    </source>
</evidence>
<dbReference type="InterPro" id="IPR052523">
    <property type="entry name" value="Trichothecene_AcTrans"/>
</dbReference>
<dbReference type="AlphaFoldDB" id="A0A9W9K3U5"/>
<dbReference type="EMBL" id="JAPMSZ010000009">
    <property type="protein sequence ID" value="KAJ5091127.1"/>
    <property type="molecule type" value="Genomic_DNA"/>
</dbReference>
<comment type="caution">
    <text evidence="3">The sequence shown here is derived from an EMBL/GenBank/DDBJ whole genome shotgun (WGS) entry which is preliminary data.</text>
</comment>
<dbReference type="RefSeq" id="XP_056509325.1">
    <property type="nucleotide sequence ID" value="XM_056656525.1"/>
</dbReference>
<sequence length="231" mass="25475">MSTSYSIHSVASTDLPVLGELLHTAKLALPINRLLWKDWPNDAAQKPQYAQALESGFKEPSIENFKAIDDASGETVGYLGLARKQPVKQEESVQNSNPSTPPNLPDGVDTEVCTAVMKAVAEIAEDTEGMDCFELVYMCVDAPYQRQGIGSQLIQLGFQKTRKEGLPFVVCSEPAAHGFFLHHGFQDTRHVDLDLSQWAPPLSGFGMFRLSGMVWSPWLHSSPGMMYRTST</sequence>
<evidence type="ECO:0000313" key="4">
    <source>
        <dbReference type="Proteomes" id="UP001141434"/>
    </source>
</evidence>
<dbReference type="Gene3D" id="3.40.630.30">
    <property type="match status" value="1"/>
</dbReference>
<reference evidence="3" key="2">
    <citation type="journal article" date="2023" name="IMA Fungus">
        <title>Comparative genomic study of the Penicillium genus elucidates a diverse pangenome and 15 lateral gene transfer events.</title>
        <authorList>
            <person name="Petersen C."/>
            <person name="Sorensen T."/>
            <person name="Nielsen M.R."/>
            <person name="Sondergaard T.E."/>
            <person name="Sorensen J.L."/>
            <person name="Fitzpatrick D.A."/>
            <person name="Frisvad J.C."/>
            <person name="Nielsen K.L."/>
        </authorList>
    </citation>
    <scope>NUCLEOTIDE SEQUENCE</scope>
    <source>
        <strain evidence="3">IBT 34128</strain>
    </source>
</reference>
<dbReference type="OrthoDB" id="410198at2759"/>
<dbReference type="SUPFAM" id="SSF55729">
    <property type="entry name" value="Acyl-CoA N-acyltransferases (Nat)"/>
    <property type="match status" value="1"/>
</dbReference>
<name>A0A9W9K3U5_9EURO</name>
<proteinExistence type="predicted"/>
<gene>
    <name evidence="3" type="ORF">NUU61_005997</name>
</gene>
<accession>A0A9W9K3U5</accession>
<dbReference type="GO" id="GO:0016747">
    <property type="term" value="F:acyltransferase activity, transferring groups other than amino-acyl groups"/>
    <property type="evidence" value="ECO:0007669"/>
    <property type="project" value="InterPro"/>
</dbReference>
<dbReference type="PANTHER" id="PTHR42791:SF4">
    <property type="entry name" value="ACETYLTRANSFERASE, GNAT FAMILY FAMILY (AFU_ORTHOLOGUE AFUA_4G09540)-RELATED"/>
    <property type="match status" value="1"/>
</dbReference>
<keyword evidence="4" id="KW-1185">Reference proteome</keyword>
<dbReference type="InterPro" id="IPR016181">
    <property type="entry name" value="Acyl_CoA_acyltransferase"/>
</dbReference>
<organism evidence="3 4">
    <name type="scientific">Penicillium alfredii</name>
    <dbReference type="NCBI Taxonomy" id="1506179"/>
    <lineage>
        <taxon>Eukaryota</taxon>
        <taxon>Fungi</taxon>
        <taxon>Dikarya</taxon>
        <taxon>Ascomycota</taxon>
        <taxon>Pezizomycotina</taxon>
        <taxon>Eurotiomycetes</taxon>
        <taxon>Eurotiomycetidae</taxon>
        <taxon>Eurotiales</taxon>
        <taxon>Aspergillaceae</taxon>
        <taxon>Penicillium</taxon>
    </lineage>
</organism>
<dbReference type="PANTHER" id="PTHR42791">
    <property type="entry name" value="GNAT FAMILY ACETYLTRANSFERASE"/>
    <property type="match status" value="1"/>
</dbReference>